<dbReference type="Gene3D" id="3.50.50.60">
    <property type="entry name" value="FAD/NAD(P)-binding domain"/>
    <property type="match status" value="1"/>
</dbReference>
<dbReference type="InterPro" id="IPR036188">
    <property type="entry name" value="FAD/NAD-bd_sf"/>
</dbReference>
<dbReference type="EMBL" id="JAPCID010000008">
    <property type="protein sequence ID" value="MDA0137229.1"/>
    <property type="molecule type" value="Genomic_DNA"/>
</dbReference>
<dbReference type="SUPFAM" id="SSF51905">
    <property type="entry name" value="FAD/NAD(P)-binding domain"/>
    <property type="match status" value="1"/>
</dbReference>
<evidence type="ECO:0000256" key="3">
    <source>
        <dbReference type="ARBA" id="ARBA00022827"/>
    </source>
</evidence>
<keyword evidence="7" id="KW-1185">Reference proteome</keyword>
<proteinExistence type="predicted"/>
<dbReference type="InterPro" id="IPR050315">
    <property type="entry name" value="FAD-oxidoreductase_2"/>
</dbReference>
<accession>A0ABT4RFA7</accession>
<evidence type="ECO:0000259" key="5">
    <source>
        <dbReference type="Pfam" id="PF00890"/>
    </source>
</evidence>
<dbReference type="PRINTS" id="PR00368">
    <property type="entry name" value="FADPNR"/>
</dbReference>
<name>A0ABT4RFA7_9ACTN</name>
<dbReference type="Gene3D" id="3.90.700.10">
    <property type="entry name" value="Succinate dehydrogenase/fumarate reductase flavoprotein, catalytic domain"/>
    <property type="match status" value="1"/>
</dbReference>
<dbReference type="RefSeq" id="WP_202957107.1">
    <property type="nucleotide sequence ID" value="NZ_JAPCID010000008.1"/>
</dbReference>
<evidence type="ECO:0000256" key="1">
    <source>
        <dbReference type="ARBA" id="ARBA00001974"/>
    </source>
</evidence>
<feature type="domain" description="FAD-dependent oxidoreductase 2 FAD-binding" evidence="5">
    <location>
        <begin position="2"/>
        <end position="420"/>
    </location>
</feature>
<dbReference type="PANTHER" id="PTHR43400">
    <property type="entry name" value="FUMARATE REDUCTASE"/>
    <property type="match status" value="1"/>
</dbReference>
<organism evidence="6 7">
    <name type="scientific">Solirubrobacter deserti</name>
    <dbReference type="NCBI Taxonomy" id="2282478"/>
    <lineage>
        <taxon>Bacteria</taxon>
        <taxon>Bacillati</taxon>
        <taxon>Actinomycetota</taxon>
        <taxon>Thermoleophilia</taxon>
        <taxon>Solirubrobacterales</taxon>
        <taxon>Solirubrobacteraceae</taxon>
        <taxon>Solirubrobacter</taxon>
    </lineage>
</organism>
<keyword evidence="4" id="KW-0560">Oxidoreductase</keyword>
<dbReference type="InterPro" id="IPR027477">
    <property type="entry name" value="Succ_DH/fumarate_Rdtase_cat_sf"/>
</dbReference>
<evidence type="ECO:0000256" key="4">
    <source>
        <dbReference type="ARBA" id="ARBA00023002"/>
    </source>
</evidence>
<dbReference type="PANTHER" id="PTHR43400:SF7">
    <property type="entry name" value="FAD-DEPENDENT OXIDOREDUCTASE 2 FAD BINDING DOMAIN-CONTAINING PROTEIN"/>
    <property type="match status" value="1"/>
</dbReference>
<dbReference type="Proteomes" id="UP001147700">
    <property type="component" value="Unassembled WGS sequence"/>
</dbReference>
<keyword evidence="2" id="KW-0285">Flavoprotein</keyword>
<protein>
    <submittedName>
        <fullName evidence="6">FAD-dependent oxidoreductase</fullName>
    </submittedName>
</protein>
<evidence type="ECO:0000256" key="2">
    <source>
        <dbReference type="ARBA" id="ARBA00022630"/>
    </source>
</evidence>
<evidence type="ECO:0000313" key="6">
    <source>
        <dbReference type="EMBL" id="MDA0137229.1"/>
    </source>
</evidence>
<comment type="cofactor">
    <cofactor evidence="1">
        <name>FAD</name>
        <dbReference type="ChEBI" id="CHEBI:57692"/>
    </cofactor>
</comment>
<keyword evidence="3" id="KW-0274">FAD</keyword>
<sequence>MIVVGAGSAGFAAAVAAARAGAHVCVLEKSGAVGGNAAFSHTGFRAAYDGPDAIAPFVADLAGYELPGYSVADYAADLDRFGVPPALRDALAGDSYAALEWLRELGVRFTFNRSLHGRFEPGLVLAADGLVAAWERIAAAHDVDVWVDAPVERVVVDEGVLVGGVFMRADAVIVCSGGFQADAARRRRHLGTAGGVVRGSRHDTGELLEALIEDGAARAGGWGEAVITPVDAASPPAEGGNRMNRYSYPYGITVDAAGRRFFDEGSGLLADTYAVVGRLVLERGGAWQVFDAAGTRLLKRYAYDFATPRRADTVAGLGIDGLEETVRAFNAACPDGPFDPTRPDGRATIGLDPPKSHWAVPLREPPFRAYAVTGGVTFTLGGLAVDDGARVLGEDGAPLPGVFASGDVIGLFHGGYPSGAGQTRNVVFSRRAAASATGRA</sequence>
<gene>
    <name evidence="6" type="ORF">OJ962_06945</name>
</gene>
<dbReference type="Pfam" id="PF00890">
    <property type="entry name" value="FAD_binding_2"/>
    <property type="match status" value="1"/>
</dbReference>
<evidence type="ECO:0000313" key="7">
    <source>
        <dbReference type="Proteomes" id="UP001147700"/>
    </source>
</evidence>
<reference evidence="6" key="1">
    <citation type="submission" date="2022-10" db="EMBL/GenBank/DDBJ databases">
        <title>The WGS of Solirubrobacter sp. CPCC 204708.</title>
        <authorList>
            <person name="Jiang Z."/>
        </authorList>
    </citation>
    <scope>NUCLEOTIDE SEQUENCE</scope>
    <source>
        <strain evidence="6">CPCC 204708</strain>
    </source>
</reference>
<dbReference type="InterPro" id="IPR003953">
    <property type="entry name" value="FAD-dep_OxRdtase_2_FAD-bd"/>
</dbReference>
<comment type="caution">
    <text evidence="6">The sequence shown here is derived from an EMBL/GenBank/DDBJ whole genome shotgun (WGS) entry which is preliminary data.</text>
</comment>
<dbReference type="SUPFAM" id="SSF56425">
    <property type="entry name" value="Succinate dehydrogenase/fumarate reductase flavoprotein, catalytic domain"/>
    <property type="match status" value="1"/>
</dbReference>